<gene>
    <name evidence="15" type="ORF">GPM918_LOCUS29715</name>
    <name evidence="16" type="ORF">SRO942_LOCUS30305</name>
</gene>
<comment type="subunit">
    <text evidence="9">Binds MBD1. Binds SSBP1.</text>
</comment>
<evidence type="ECO:0000256" key="8">
    <source>
        <dbReference type="ARBA" id="ARBA00033426"/>
    </source>
</evidence>
<sequence length="310" mass="35310">MHFSGSPRGLSGGDFTFHFILMTKRRQKQDVISPSVTNSLSSSGENEEQMSKKICLNPCIRLTKSFFSTDYLKVCREILGKILVRRYFDSETQETTLLKGRIVEVEAYPGGTDKASHSYNGKKTVRNEAMYMCPGTYYVYYIHGRQCCLNISTQGEGTAVLIRALEPLEGIEQMKRNRLKTSLERKRKNDEDKKKNSTPLWATKNDLLCKGPCCMCSAMGITKTDHNQKHMDSDNIDLWFESDHLILNDDQIGTSTRVGIDSSGEESVKKQWRFFIQNSPYVSGKKTIIQMKTTITTTTTTTSKYFDKMN</sequence>
<comment type="function">
    <text evidence="2">Hydrolysis of the deoxyribose N-glycosidic bond to excise 3-methyladenine, and 7-methylguanine from the damaged DNA polymer formed by alkylation lesions.</text>
</comment>
<comment type="similarity">
    <text evidence="3">Belongs to the DNA glycosylase MPG family.</text>
</comment>
<dbReference type="GO" id="GO:0006284">
    <property type="term" value="P:base-excision repair"/>
    <property type="evidence" value="ECO:0007669"/>
    <property type="project" value="InterPro"/>
</dbReference>
<keyword evidence="5" id="KW-0227">DNA damage</keyword>
<dbReference type="Gene3D" id="3.10.300.10">
    <property type="entry name" value="Methylpurine-DNA glycosylase (MPG)"/>
    <property type="match status" value="1"/>
</dbReference>
<keyword evidence="6" id="KW-0378">Hydrolase</keyword>
<name>A0A815FNV3_9BILA</name>
<dbReference type="CDD" id="cd00540">
    <property type="entry name" value="AAG"/>
    <property type="match status" value="1"/>
</dbReference>
<dbReference type="FunFam" id="3.10.300.10:FF:000001">
    <property type="entry name" value="Putative 3-methyladenine DNA glycosylase"/>
    <property type="match status" value="1"/>
</dbReference>
<evidence type="ECO:0000256" key="1">
    <source>
        <dbReference type="ARBA" id="ARBA00000086"/>
    </source>
</evidence>
<organism evidence="15 17">
    <name type="scientific">Didymodactylos carnosus</name>
    <dbReference type="NCBI Taxonomy" id="1234261"/>
    <lineage>
        <taxon>Eukaryota</taxon>
        <taxon>Metazoa</taxon>
        <taxon>Spiralia</taxon>
        <taxon>Gnathifera</taxon>
        <taxon>Rotifera</taxon>
        <taxon>Eurotatoria</taxon>
        <taxon>Bdelloidea</taxon>
        <taxon>Philodinida</taxon>
        <taxon>Philodinidae</taxon>
        <taxon>Didymodactylos</taxon>
    </lineage>
</organism>
<dbReference type="PANTHER" id="PTHR10429:SF0">
    <property type="entry name" value="DNA-3-METHYLADENINE GLYCOSYLASE"/>
    <property type="match status" value="1"/>
</dbReference>
<dbReference type="Pfam" id="PF02245">
    <property type="entry name" value="Pur_DNA_glyco"/>
    <property type="match status" value="1"/>
</dbReference>
<dbReference type="EMBL" id="CAJNOQ010013663">
    <property type="protein sequence ID" value="CAF1326176.1"/>
    <property type="molecule type" value="Genomic_DNA"/>
</dbReference>
<dbReference type="EC" id="3.2.2.21" evidence="4"/>
<dbReference type="InterPro" id="IPR036995">
    <property type="entry name" value="MPG_sf"/>
</dbReference>
<dbReference type="InterPro" id="IPR003180">
    <property type="entry name" value="MPG"/>
</dbReference>
<dbReference type="Proteomes" id="UP000663829">
    <property type="component" value="Unassembled WGS sequence"/>
</dbReference>
<dbReference type="EMBL" id="CAJOBC010050513">
    <property type="protein sequence ID" value="CAF4176043.1"/>
    <property type="molecule type" value="Genomic_DNA"/>
</dbReference>
<dbReference type="AlphaFoldDB" id="A0A815FNV3"/>
<keyword evidence="7" id="KW-0234">DNA repair</keyword>
<evidence type="ECO:0000256" key="14">
    <source>
        <dbReference type="SAM" id="MobiDB-lite"/>
    </source>
</evidence>
<evidence type="ECO:0000256" key="7">
    <source>
        <dbReference type="ARBA" id="ARBA00023204"/>
    </source>
</evidence>
<evidence type="ECO:0000256" key="12">
    <source>
        <dbReference type="ARBA" id="ARBA00078171"/>
    </source>
</evidence>
<feature type="region of interest" description="Disordered" evidence="14">
    <location>
        <begin position="177"/>
        <end position="198"/>
    </location>
</feature>
<evidence type="ECO:0000313" key="15">
    <source>
        <dbReference type="EMBL" id="CAF1326176.1"/>
    </source>
</evidence>
<evidence type="ECO:0000256" key="9">
    <source>
        <dbReference type="ARBA" id="ARBA00066187"/>
    </source>
</evidence>
<evidence type="ECO:0000256" key="10">
    <source>
        <dbReference type="ARBA" id="ARBA00068926"/>
    </source>
</evidence>
<reference evidence="15" key="1">
    <citation type="submission" date="2021-02" db="EMBL/GenBank/DDBJ databases">
        <authorList>
            <person name="Nowell W R."/>
        </authorList>
    </citation>
    <scope>NUCLEOTIDE SEQUENCE</scope>
</reference>
<dbReference type="PANTHER" id="PTHR10429">
    <property type="entry name" value="DNA-3-METHYLADENINE GLYCOSYLASE"/>
    <property type="match status" value="1"/>
</dbReference>
<dbReference type="GO" id="GO:0003905">
    <property type="term" value="F:alkylbase DNA N-glycosylase activity"/>
    <property type="evidence" value="ECO:0007669"/>
    <property type="project" value="UniProtKB-EC"/>
</dbReference>
<keyword evidence="17" id="KW-1185">Reference proteome</keyword>
<dbReference type="Proteomes" id="UP000681722">
    <property type="component" value="Unassembled WGS sequence"/>
</dbReference>
<dbReference type="InterPro" id="IPR011034">
    <property type="entry name" value="Formyl_transferase-like_C_sf"/>
</dbReference>
<evidence type="ECO:0000256" key="3">
    <source>
        <dbReference type="ARBA" id="ARBA00009232"/>
    </source>
</evidence>
<dbReference type="GO" id="GO:0003677">
    <property type="term" value="F:DNA binding"/>
    <property type="evidence" value="ECO:0007669"/>
    <property type="project" value="InterPro"/>
</dbReference>
<evidence type="ECO:0000313" key="16">
    <source>
        <dbReference type="EMBL" id="CAF4176043.1"/>
    </source>
</evidence>
<comment type="caution">
    <text evidence="15">The sequence shown here is derived from an EMBL/GenBank/DDBJ whole genome shotgun (WGS) entry which is preliminary data.</text>
</comment>
<proteinExistence type="inferred from homology"/>
<comment type="catalytic activity">
    <reaction evidence="1">
        <text>Hydrolysis of alkylated DNA, releasing 3-methyladenine, 3-methylguanine, 7-methylguanine and 7-methyladenine.</text>
        <dbReference type="EC" id="3.2.2.21"/>
    </reaction>
</comment>
<dbReference type="HAMAP" id="MF_00527">
    <property type="entry name" value="3MGH"/>
    <property type="match status" value="1"/>
</dbReference>
<dbReference type="OrthoDB" id="6353017at2759"/>
<feature type="compositionally biased region" description="Basic and acidic residues" evidence="14">
    <location>
        <begin position="181"/>
        <end position="195"/>
    </location>
</feature>
<dbReference type="NCBIfam" id="TIGR00567">
    <property type="entry name" value="3mg"/>
    <property type="match status" value="1"/>
</dbReference>
<evidence type="ECO:0000256" key="2">
    <source>
        <dbReference type="ARBA" id="ARBA00002421"/>
    </source>
</evidence>
<protein>
    <recommendedName>
        <fullName evidence="10">DNA-3-methyladenine glycosylase</fullName>
        <ecNumber evidence="4">3.2.2.21</ecNumber>
    </recommendedName>
    <alternativeName>
        <fullName evidence="11">3-alkyladenine DNA glycosylase</fullName>
    </alternativeName>
    <alternativeName>
        <fullName evidence="8">3-methyladenine DNA glycosidase</fullName>
    </alternativeName>
    <alternativeName>
        <fullName evidence="13">ADPG</fullName>
    </alternativeName>
    <alternativeName>
        <fullName evidence="12">N-methylpurine-DNA glycosylase</fullName>
    </alternativeName>
</protein>
<evidence type="ECO:0000256" key="4">
    <source>
        <dbReference type="ARBA" id="ARBA00012000"/>
    </source>
</evidence>
<accession>A0A815FNV3</accession>
<dbReference type="SUPFAM" id="SSF50486">
    <property type="entry name" value="FMT C-terminal domain-like"/>
    <property type="match status" value="1"/>
</dbReference>
<evidence type="ECO:0000256" key="6">
    <source>
        <dbReference type="ARBA" id="ARBA00022801"/>
    </source>
</evidence>
<evidence type="ECO:0000256" key="11">
    <source>
        <dbReference type="ARBA" id="ARBA00076879"/>
    </source>
</evidence>
<evidence type="ECO:0000256" key="13">
    <source>
        <dbReference type="ARBA" id="ARBA00082988"/>
    </source>
</evidence>
<evidence type="ECO:0000313" key="17">
    <source>
        <dbReference type="Proteomes" id="UP000663829"/>
    </source>
</evidence>
<evidence type="ECO:0000256" key="5">
    <source>
        <dbReference type="ARBA" id="ARBA00022763"/>
    </source>
</evidence>